<keyword evidence="2" id="KW-0407">Ion channel</keyword>
<gene>
    <name evidence="2" type="ORF">ACFQJ7_02305</name>
</gene>
<comment type="caution">
    <text evidence="2">The sequence shown here is derived from an EMBL/GenBank/DDBJ whole genome shotgun (WGS) entry which is preliminary data.</text>
</comment>
<evidence type="ECO:0000313" key="2">
    <source>
        <dbReference type="EMBL" id="MFC7124872.1"/>
    </source>
</evidence>
<proteinExistence type="predicted"/>
<evidence type="ECO:0000313" key="3">
    <source>
        <dbReference type="Proteomes" id="UP001596414"/>
    </source>
</evidence>
<evidence type="ECO:0000259" key="1">
    <source>
        <dbReference type="PROSITE" id="PS51202"/>
    </source>
</evidence>
<protein>
    <submittedName>
        <fullName evidence="2">Potassium channel family protein</fullName>
    </submittedName>
</protein>
<accession>A0ABD5X4D9</accession>
<keyword evidence="2" id="KW-0406">Ion transport</keyword>
<dbReference type="SUPFAM" id="SSF109755">
    <property type="entry name" value="PhoU-like"/>
    <property type="match status" value="2"/>
</dbReference>
<dbReference type="Pfam" id="PF01895">
    <property type="entry name" value="PhoU"/>
    <property type="match status" value="2"/>
</dbReference>
<dbReference type="InterPro" id="IPR026022">
    <property type="entry name" value="PhoU_dom"/>
</dbReference>
<dbReference type="Gene3D" id="3.30.70.1450">
    <property type="entry name" value="Regulator of K+ conductance, C-terminal domain"/>
    <property type="match status" value="2"/>
</dbReference>
<dbReference type="Gene3D" id="1.20.58.220">
    <property type="entry name" value="Phosphate transport system protein phou homolog 2, domain 2"/>
    <property type="match status" value="2"/>
</dbReference>
<dbReference type="Proteomes" id="UP001596414">
    <property type="component" value="Unassembled WGS sequence"/>
</dbReference>
<sequence length="402" mass="43580">MAPFEDGDESQSVEYEPVGVKQLLISMKDASELIVDLAYSALLHNSDPLAEEVLELESRMDVLQMQARMNTLMAARTTDGARQLAPVLGIIGAAEKISEAAGDIAQVVLGEEELPGSIRAALPEATEVLARATLSSDSPYNGRTLGDINLETETGVRVIALRHDRTEWELTPGYDTTLDEGDVLLLRGSEHGLDSVYETVTGERYERNEPVDHDITDLTRAVDTIVLMKNVSELSVDLAYASVLLDDTALAEEVHALEVEVDGLQSRLEAWVLRAASEVTDPVRLRGLFHLANSTELISDAALEITEGILRDIDTHPVIAESVKESEIGVRRVAVETGSPLAGETVTTVRETNPGVSVIAIHRVDDEWVFYPDSDDAVNEGDMLIARGTWNATEQLVATAGS</sequence>
<feature type="domain" description="RCK C-terminal" evidence="1">
    <location>
        <begin position="117"/>
        <end position="202"/>
    </location>
</feature>
<organism evidence="2 3">
    <name type="scientific">Halovenus rubra</name>
    <dbReference type="NCBI Taxonomy" id="869890"/>
    <lineage>
        <taxon>Archaea</taxon>
        <taxon>Methanobacteriati</taxon>
        <taxon>Methanobacteriota</taxon>
        <taxon>Stenosarchaea group</taxon>
        <taxon>Halobacteria</taxon>
        <taxon>Halobacteriales</taxon>
        <taxon>Haloarculaceae</taxon>
        <taxon>Halovenus</taxon>
    </lineage>
</organism>
<dbReference type="PANTHER" id="PTHR30445:SF8">
    <property type="entry name" value="K(+)_H(+) ANTIPORTER SUBUNIT KHTT"/>
    <property type="match status" value="1"/>
</dbReference>
<dbReference type="EMBL" id="JBHSZQ010000002">
    <property type="protein sequence ID" value="MFC7124872.1"/>
    <property type="molecule type" value="Genomic_DNA"/>
</dbReference>
<dbReference type="InterPro" id="IPR006037">
    <property type="entry name" value="RCK_C"/>
</dbReference>
<dbReference type="InterPro" id="IPR038078">
    <property type="entry name" value="PhoU-like_sf"/>
</dbReference>
<dbReference type="InterPro" id="IPR036721">
    <property type="entry name" value="RCK_C_sf"/>
</dbReference>
<name>A0ABD5X4D9_9EURY</name>
<dbReference type="GO" id="GO:0034220">
    <property type="term" value="P:monoatomic ion transmembrane transport"/>
    <property type="evidence" value="ECO:0007669"/>
    <property type="project" value="UniProtKB-KW"/>
</dbReference>
<dbReference type="AlphaFoldDB" id="A0ABD5X4D9"/>
<dbReference type="SUPFAM" id="SSF116726">
    <property type="entry name" value="TrkA C-terminal domain-like"/>
    <property type="match status" value="2"/>
</dbReference>
<dbReference type="InterPro" id="IPR050144">
    <property type="entry name" value="AAE_transporter"/>
</dbReference>
<dbReference type="RefSeq" id="WP_267638353.1">
    <property type="nucleotide sequence ID" value="NZ_JAODIY010000013.1"/>
</dbReference>
<dbReference type="Pfam" id="PF02080">
    <property type="entry name" value="TrkA_C"/>
    <property type="match status" value="2"/>
</dbReference>
<feature type="domain" description="RCK C-terminal" evidence="1">
    <location>
        <begin position="318"/>
        <end position="402"/>
    </location>
</feature>
<dbReference type="PROSITE" id="PS51202">
    <property type="entry name" value="RCK_C"/>
    <property type="match status" value="2"/>
</dbReference>
<dbReference type="PANTHER" id="PTHR30445">
    <property type="entry name" value="K(+)_H(+) ANTIPORTER SUBUNIT KHTT"/>
    <property type="match status" value="1"/>
</dbReference>
<keyword evidence="2" id="KW-0813">Transport</keyword>
<reference evidence="2 3" key="1">
    <citation type="journal article" date="2014" name="Int. J. Syst. Evol. Microbiol.">
        <title>Complete genome sequence of Corynebacterium casei LMG S-19264T (=DSM 44701T), isolated from a smear-ripened cheese.</title>
        <authorList>
            <consortium name="US DOE Joint Genome Institute (JGI-PGF)"/>
            <person name="Walter F."/>
            <person name="Albersmeier A."/>
            <person name="Kalinowski J."/>
            <person name="Ruckert C."/>
        </authorList>
    </citation>
    <scope>NUCLEOTIDE SEQUENCE [LARGE SCALE GENOMIC DNA]</scope>
    <source>
        <strain evidence="2 3">CGMCC 4.7215</strain>
    </source>
</reference>